<dbReference type="Proteomes" id="UP001162891">
    <property type="component" value="Chromosome"/>
</dbReference>
<dbReference type="RefSeq" id="WP_248361874.1">
    <property type="nucleotide sequence ID" value="NZ_AP025591.1"/>
</dbReference>
<evidence type="ECO:0000313" key="3">
    <source>
        <dbReference type="Proteomes" id="UP001162891"/>
    </source>
</evidence>
<dbReference type="EMBL" id="AP025591">
    <property type="protein sequence ID" value="BDG03671.1"/>
    <property type="molecule type" value="Genomic_DNA"/>
</dbReference>
<proteinExistence type="predicted"/>
<organism evidence="2 3">
    <name type="scientific">Anaeromyxobacter oryzae</name>
    <dbReference type="NCBI Taxonomy" id="2918170"/>
    <lineage>
        <taxon>Bacteria</taxon>
        <taxon>Pseudomonadati</taxon>
        <taxon>Myxococcota</taxon>
        <taxon>Myxococcia</taxon>
        <taxon>Myxococcales</taxon>
        <taxon>Cystobacterineae</taxon>
        <taxon>Anaeromyxobacteraceae</taxon>
        <taxon>Anaeromyxobacter</taxon>
    </lineage>
</organism>
<name>A0ABM7WVZ2_9BACT</name>
<sequence length="97" mass="10371">MPRRRLTDDDFAPDGGEPTARPTERLTRELLEEDDEKLVPMSNVGGAAPTPLGMDSGGDLPGPDDDLANLSEPEPPEPPEVDAVHVREDEGPGSDRS</sequence>
<accession>A0ABM7WVZ2</accession>
<gene>
    <name evidence="2" type="ORF">AMOR_26670</name>
</gene>
<protein>
    <submittedName>
        <fullName evidence="2">Uncharacterized protein</fullName>
    </submittedName>
</protein>
<reference evidence="3" key="1">
    <citation type="journal article" date="2022" name="Int. J. Syst. Evol. Microbiol.">
        <title>Anaeromyxobacter oryzae sp. nov., Anaeromyxobacter diazotrophicus sp. nov. and Anaeromyxobacter paludicola sp. nov., isolated from paddy soils.</title>
        <authorList>
            <person name="Itoh H."/>
            <person name="Xu Z."/>
            <person name="Mise K."/>
            <person name="Masuda Y."/>
            <person name="Ushijima N."/>
            <person name="Hayakawa C."/>
            <person name="Shiratori Y."/>
            <person name="Senoo K."/>
        </authorList>
    </citation>
    <scope>NUCLEOTIDE SEQUENCE [LARGE SCALE GENOMIC DNA]</scope>
    <source>
        <strain evidence="3">Red232</strain>
    </source>
</reference>
<keyword evidence="3" id="KW-1185">Reference proteome</keyword>
<feature type="region of interest" description="Disordered" evidence="1">
    <location>
        <begin position="1"/>
        <end position="97"/>
    </location>
</feature>
<evidence type="ECO:0000313" key="2">
    <source>
        <dbReference type="EMBL" id="BDG03671.1"/>
    </source>
</evidence>
<feature type="compositionally biased region" description="Basic and acidic residues" evidence="1">
    <location>
        <begin position="82"/>
        <end position="97"/>
    </location>
</feature>
<evidence type="ECO:0000256" key="1">
    <source>
        <dbReference type="SAM" id="MobiDB-lite"/>
    </source>
</evidence>